<name>A0A0F9A5Z6_9ZZZZ</name>
<accession>A0A0F9A5Z6</accession>
<evidence type="ECO:0000313" key="1">
    <source>
        <dbReference type="EMBL" id="KKK93615.1"/>
    </source>
</evidence>
<proteinExistence type="predicted"/>
<comment type="caution">
    <text evidence="1">The sequence shown here is derived from an EMBL/GenBank/DDBJ whole genome shotgun (WGS) entry which is preliminary data.</text>
</comment>
<dbReference type="AlphaFoldDB" id="A0A0F9A5Z6"/>
<protein>
    <submittedName>
        <fullName evidence="1">Uncharacterized protein</fullName>
    </submittedName>
</protein>
<organism evidence="1">
    <name type="scientific">marine sediment metagenome</name>
    <dbReference type="NCBI Taxonomy" id="412755"/>
    <lineage>
        <taxon>unclassified sequences</taxon>
        <taxon>metagenomes</taxon>
        <taxon>ecological metagenomes</taxon>
    </lineage>
</organism>
<dbReference type="EMBL" id="LAZR01047699">
    <property type="protein sequence ID" value="KKK93615.1"/>
    <property type="molecule type" value="Genomic_DNA"/>
</dbReference>
<sequence length="67" mass="7604">MSNEQTGLKALVPEFVLTRSAMQGPEAGVYRILSITVPVPEYPHDLLWPRDLEDLKRAGYRVRYVGC</sequence>
<gene>
    <name evidence="1" type="ORF">LCGC14_2691110</name>
</gene>
<reference evidence="1" key="1">
    <citation type="journal article" date="2015" name="Nature">
        <title>Complex archaea that bridge the gap between prokaryotes and eukaryotes.</title>
        <authorList>
            <person name="Spang A."/>
            <person name="Saw J.H."/>
            <person name="Jorgensen S.L."/>
            <person name="Zaremba-Niedzwiedzka K."/>
            <person name="Martijn J."/>
            <person name="Lind A.E."/>
            <person name="van Eijk R."/>
            <person name="Schleper C."/>
            <person name="Guy L."/>
            <person name="Ettema T.J."/>
        </authorList>
    </citation>
    <scope>NUCLEOTIDE SEQUENCE</scope>
</reference>